<dbReference type="GO" id="GO:0000964">
    <property type="term" value="P:mitochondrial RNA 5'-end processing"/>
    <property type="evidence" value="ECO:0007669"/>
    <property type="project" value="TreeGrafter"/>
</dbReference>
<gene>
    <name evidence="2" type="ORF">LTR25_000543</name>
</gene>
<evidence type="ECO:0000313" key="2">
    <source>
        <dbReference type="EMBL" id="KAK5545536.1"/>
    </source>
</evidence>
<dbReference type="EMBL" id="JAXLQG010000001">
    <property type="protein sequence ID" value="KAK5545536.1"/>
    <property type="molecule type" value="Genomic_DNA"/>
</dbReference>
<dbReference type="Pfam" id="PF08634">
    <property type="entry name" value="Pet127"/>
    <property type="match status" value="1"/>
</dbReference>
<dbReference type="Proteomes" id="UP001345827">
    <property type="component" value="Unassembled WGS sequence"/>
</dbReference>
<dbReference type="GO" id="GO:0005740">
    <property type="term" value="C:mitochondrial envelope"/>
    <property type="evidence" value="ECO:0007669"/>
    <property type="project" value="TreeGrafter"/>
</dbReference>
<proteinExistence type="predicted"/>
<dbReference type="AlphaFoldDB" id="A0AAV9QK46"/>
<dbReference type="PANTHER" id="PTHR31014:SF0">
    <property type="entry name" value="MITOCHONDRIAL TRANSLATION SYSTEM COMPONENT PET127-RELATED"/>
    <property type="match status" value="1"/>
</dbReference>
<feature type="compositionally biased region" description="Basic and acidic residues" evidence="1">
    <location>
        <begin position="183"/>
        <end position="203"/>
    </location>
</feature>
<dbReference type="PANTHER" id="PTHR31014">
    <property type="entry name" value="MITOCHONDRIAL TRANSLATION SYSTEM COMPONENT PET127-RELATED"/>
    <property type="match status" value="1"/>
</dbReference>
<name>A0AAV9QK46_9PEZI</name>
<reference evidence="2 3" key="1">
    <citation type="submission" date="2023-06" db="EMBL/GenBank/DDBJ databases">
        <title>Black Yeasts Isolated from many extreme environments.</title>
        <authorList>
            <person name="Coleine C."/>
            <person name="Stajich J.E."/>
            <person name="Selbmann L."/>
        </authorList>
    </citation>
    <scope>NUCLEOTIDE SEQUENCE [LARGE SCALE GENOMIC DNA]</scope>
    <source>
        <strain evidence="2 3">CCFEE 5887</strain>
    </source>
</reference>
<evidence type="ECO:0000256" key="1">
    <source>
        <dbReference type="SAM" id="MobiDB-lite"/>
    </source>
</evidence>
<sequence length="865" mass="98432">MQAVVLAKPYLRSCRSSRSLTFLQASCSNQALAGRTWSNQTRNLSVSRQSQEEPKPSLEPSVADDAIILTKNAYLHAKALGGLRERLQDHGKALLLEKSSLSDVALEDALKSVAAKRKLGEGLKKAERRLRNTFPGRSLQEVLGELEPIAHLRSGKPEPIVDQSTKEALRALGLLTGESQDQQEEKQKKKQEQKQKQVPDAPKHPFRKIVRTRIRRLPTPGLGRVRKVHARKTSATRRVAGSGKEKVSALDSSRAHEVTLEDFAFEPLEIERSQVPQLSHDLSRVLFNPGVYQLQDPRSRVWNFDPYLGNLMPVSEFNYDALNKYITSSEDATLRGVASQHDKRYIGSTSSMSGVLAHFHFLLSAWRKLTLDNLSRGFKDDGYQFTKIQRGPTAIFLKYKDGVYAVDADKEFDSANILMSLGRSMEKLLTNDKEEFERYRKTHSAGNGMQMEPSEPEAYHYSELGQFLIRSQLDAYDPRLPGTGMFDLKTRAVAAVRMMVRKHEQGTGYQIKERYGTWESYEREYYDMMRSAFLKYSLQVRMGRMDGIFVAYHNTERLFGFQYIPLSEMDLALHGQTDPTLGDREFRFSVKLLTEIFNAATERFPKQSLRFHFEAREATKLQPPHMYIFAEPVSDAEIVEIQNSKKEEVAAFEQRIFNPGKAHVSQRKTEHDVEGEEADIASGKDATALPSEAPEAVTAQAPAGRKSNAADVKFLESLMGVDINEAIKQRVPETEPAPQPEAEPVVTKPHLGWRLNLTNFVNKLPVSRPQHLQETDSWSVKYTLTPFSEAMSQRNYMLCKKRRKTALDAPQEDDESVAYYVRRLMSMSEQGAEWRRKLDEYDAQRERVVLYNDHLSGDKTESKMR</sequence>
<accession>A0AAV9QK46</accession>
<keyword evidence="3" id="KW-1185">Reference proteome</keyword>
<evidence type="ECO:0008006" key="4">
    <source>
        <dbReference type="Google" id="ProtNLM"/>
    </source>
</evidence>
<protein>
    <recommendedName>
        <fullName evidence="4">Pet127-domain-containing protein</fullName>
    </recommendedName>
</protein>
<comment type="caution">
    <text evidence="2">The sequence shown here is derived from an EMBL/GenBank/DDBJ whole genome shotgun (WGS) entry which is preliminary data.</text>
</comment>
<organism evidence="2 3">
    <name type="scientific">Vermiconidia calcicola</name>
    <dbReference type="NCBI Taxonomy" id="1690605"/>
    <lineage>
        <taxon>Eukaryota</taxon>
        <taxon>Fungi</taxon>
        <taxon>Dikarya</taxon>
        <taxon>Ascomycota</taxon>
        <taxon>Pezizomycotina</taxon>
        <taxon>Dothideomycetes</taxon>
        <taxon>Dothideomycetidae</taxon>
        <taxon>Mycosphaerellales</taxon>
        <taxon>Extremaceae</taxon>
        <taxon>Vermiconidia</taxon>
    </lineage>
</organism>
<dbReference type="InterPro" id="IPR013943">
    <property type="entry name" value="Pet127"/>
</dbReference>
<evidence type="ECO:0000313" key="3">
    <source>
        <dbReference type="Proteomes" id="UP001345827"/>
    </source>
</evidence>
<feature type="region of interest" description="Disordered" evidence="1">
    <location>
        <begin position="176"/>
        <end position="208"/>
    </location>
</feature>
<feature type="region of interest" description="Disordered" evidence="1">
    <location>
        <begin position="661"/>
        <end position="704"/>
    </location>
</feature>
<feature type="region of interest" description="Disordered" evidence="1">
    <location>
        <begin position="228"/>
        <end position="247"/>
    </location>
</feature>